<evidence type="ECO:0008006" key="3">
    <source>
        <dbReference type="Google" id="ProtNLM"/>
    </source>
</evidence>
<dbReference type="GeneID" id="27797389"/>
<gene>
    <name evidence="1" type="ORF">LMG9964_02399</name>
</gene>
<accession>A0A6J5K530</accession>
<sequence>MRTRERLCVELAGIRPEWDQWCACRGVTAGEGVRQLITAALGASDGHGDLAAGAPLCRTEVGDPRARIEIRLTSAELEAVDQRATASGLTSNRWIVALIRAQLMREPQFGERELRLLSDSNQHLATVGRWLAQLARDAMAGRLLRDESPDIGAVRQQIDHHLRAVAAVIRANLDRWSR</sequence>
<dbReference type="RefSeq" id="WP_015002991.1">
    <property type="nucleotide sequence ID" value="NZ_CADILN010000002.1"/>
</dbReference>
<organism evidence="1 2">
    <name type="scientific">Paraburkholderia phenoliruptrix</name>
    <dbReference type="NCBI Taxonomy" id="252970"/>
    <lineage>
        <taxon>Bacteria</taxon>
        <taxon>Pseudomonadati</taxon>
        <taxon>Pseudomonadota</taxon>
        <taxon>Betaproteobacteria</taxon>
        <taxon>Burkholderiales</taxon>
        <taxon>Burkholderiaceae</taxon>
        <taxon>Paraburkholderia</taxon>
    </lineage>
</organism>
<evidence type="ECO:0000313" key="2">
    <source>
        <dbReference type="Proteomes" id="UP000494102"/>
    </source>
</evidence>
<reference evidence="1 2" key="1">
    <citation type="submission" date="2020-04" db="EMBL/GenBank/DDBJ databases">
        <authorList>
            <person name="De Canck E."/>
        </authorList>
    </citation>
    <scope>NUCLEOTIDE SEQUENCE [LARGE SCALE GENOMIC DNA]</scope>
    <source>
        <strain evidence="1 2">LMG 9964</strain>
    </source>
</reference>
<evidence type="ECO:0000313" key="1">
    <source>
        <dbReference type="EMBL" id="CAB4048758.1"/>
    </source>
</evidence>
<dbReference type="AlphaFoldDB" id="A0A6J5K530"/>
<protein>
    <recommendedName>
        <fullName evidence="3">Plasmid stabilization protein</fullName>
    </recommendedName>
</protein>
<dbReference type="Proteomes" id="UP000494102">
    <property type="component" value="Unassembled WGS sequence"/>
</dbReference>
<proteinExistence type="predicted"/>
<dbReference type="EMBL" id="CADILN010000002">
    <property type="protein sequence ID" value="CAB4048758.1"/>
    <property type="molecule type" value="Genomic_DNA"/>
</dbReference>
<name>A0A6J5K530_9BURK</name>